<organism evidence="8 9">
    <name type="scientific">Aquibacillus salsiterrae</name>
    <dbReference type="NCBI Taxonomy" id="2950439"/>
    <lineage>
        <taxon>Bacteria</taxon>
        <taxon>Bacillati</taxon>
        <taxon>Bacillota</taxon>
        <taxon>Bacilli</taxon>
        <taxon>Bacillales</taxon>
        <taxon>Bacillaceae</taxon>
        <taxon>Aquibacillus</taxon>
    </lineage>
</organism>
<dbReference type="GO" id="GO:0005886">
    <property type="term" value="C:plasma membrane"/>
    <property type="evidence" value="ECO:0007669"/>
    <property type="project" value="UniProtKB-SubCell"/>
</dbReference>
<evidence type="ECO:0000313" key="8">
    <source>
        <dbReference type="EMBL" id="MDC3418461.1"/>
    </source>
</evidence>
<reference evidence="8" key="1">
    <citation type="submission" date="2022-06" db="EMBL/GenBank/DDBJ databases">
        <title>Aquibacillus sp. a new bacterium isolated from soil saline samples.</title>
        <authorList>
            <person name="Galisteo C."/>
            <person name="De La Haba R."/>
            <person name="Sanchez-Porro C."/>
            <person name="Ventosa A."/>
        </authorList>
    </citation>
    <scope>NUCLEOTIDE SEQUENCE</scope>
    <source>
        <strain evidence="8">3ASR75-54</strain>
    </source>
</reference>
<evidence type="ECO:0000256" key="4">
    <source>
        <dbReference type="ARBA" id="ARBA00022989"/>
    </source>
</evidence>
<evidence type="ECO:0000313" key="9">
    <source>
        <dbReference type="Proteomes" id="UP001145069"/>
    </source>
</evidence>
<sequence length="170" mass="18984">MIFDSIHKIGMIEQCSHMVKYAKKLKKEEGVYLNVNNPAGFWNRFGSALVDGIILSIVISLISAIVYGGFKNEGYNPIDLLSALYYLIVPVIWSGYTIGRKVAGNRIVKLDGSNVTIGTMLMRYLVAGFVYIITFGIAFICSVFMVAIREDKRAVHDFIAKTYVTKNTPE</sequence>
<protein>
    <submittedName>
        <fullName evidence="8">RDD family protein</fullName>
    </submittedName>
</protein>
<evidence type="ECO:0000259" key="7">
    <source>
        <dbReference type="Pfam" id="PF06271"/>
    </source>
</evidence>
<feature type="transmembrane region" description="Helical" evidence="6">
    <location>
        <begin position="124"/>
        <end position="148"/>
    </location>
</feature>
<dbReference type="RefSeq" id="WP_272447527.1">
    <property type="nucleotide sequence ID" value="NZ_JAMQKC010000028.1"/>
</dbReference>
<feature type="transmembrane region" description="Helical" evidence="6">
    <location>
        <begin position="48"/>
        <end position="70"/>
    </location>
</feature>
<gene>
    <name evidence="8" type="ORF">NC799_16395</name>
</gene>
<dbReference type="AlphaFoldDB" id="A0A9X3WHD6"/>
<feature type="domain" description="RDD" evidence="7">
    <location>
        <begin position="38"/>
        <end position="161"/>
    </location>
</feature>
<evidence type="ECO:0000256" key="6">
    <source>
        <dbReference type="SAM" id="Phobius"/>
    </source>
</evidence>
<evidence type="ECO:0000256" key="5">
    <source>
        <dbReference type="ARBA" id="ARBA00023136"/>
    </source>
</evidence>
<keyword evidence="9" id="KW-1185">Reference proteome</keyword>
<dbReference type="PANTHER" id="PTHR36115">
    <property type="entry name" value="PROLINE-RICH ANTIGEN HOMOLOG-RELATED"/>
    <property type="match status" value="1"/>
</dbReference>
<dbReference type="EMBL" id="JAMQKC010000028">
    <property type="protein sequence ID" value="MDC3418461.1"/>
    <property type="molecule type" value="Genomic_DNA"/>
</dbReference>
<evidence type="ECO:0000256" key="3">
    <source>
        <dbReference type="ARBA" id="ARBA00022692"/>
    </source>
</evidence>
<keyword evidence="2" id="KW-1003">Cell membrane</keyword>
<proteinExistence type="predicted"/>
<keyword evidence="5 6" id="KW-0472">Membrane</keyword>
<accession>A0A9X3WHD6</accession>
<keyword evidence="3 6" id="KW-0812">Transmembrane</keyword>
<name>A0A9X3WHD6_9BACI</name>
<dbReference type="InterPro" id="IPR010432">
    <property type="entry name" value="RDD"/>
</dbReference>
<dbReference type="Pfam" id="PF06271">
    <property type="entry name" value="RDD"/>
    <property type="match status" value="1"/>
</dbReference>
<dbReference type="Proteomes" id="UP001145069">
    <property type="component" value="Unassembled WGS sequence"/>
</dbReference>
<comment type="subcellular location">
    <subcellularLocation>
        <location evidence="1">Cell membrane</location>
        <topology evidence="1">Multi-pass membrane protein</topology>
    </subcellularLocation>
</comment>
<dbReference type="PANTHER" id="PTHR36115:SF9">
    <property type="entry name" value="LMO1584 PROTEIN"/>
    <property type="match status" value="1"/>
</dbReference>
<keyword evidence="4 6" id="KW-1133">Transmembrane helix</keyword>
<feature type="transmembrane region" description="Helical" evidence="6">
    <location>
        <begin position="82"/>
        <end position="103"/>
    </location>
</feature>
<evidence type="ECO:0000256" key="1">
    <source>
        <dbReference type="ARBA" id="ARBA00004651"/>
    </source>
</evidence>
<comment type="caution">
    <text evidence="8">The sequence shown here is derived from an EMBL/GenBank/DDBJ whole genome shotgun (WGS) entry which is preliminary data.</text>
</comment>
<evidence type="ECO:0000256" key="2">
    <source>
        <dbReference type="ARBA" id="ARBA00022475"/>
    </source>
</evidence>
<dbReference type="InterPro" id="IPR051791">
    <property type="entry name" value="Pra-immunoreactive"/>
</dbReference>